<dbReference type="OrthoDB" id="411823at2759"/>
<dbReference type="EMBL" id="BGPR01127604">
    <property type="protein sequence ID" value="GBN37556.1"/>
    <property type="molecule type" value="Genomic_DNA"/>
</dbReference>
<comment type="caution">
    <text evidence="1">The sequence shown here is derived from an EMBL/GenBank/DDBJ whole genome shotgun (WGS) entry which is preliminary data.</text>
</comment>
<dbReference type="Proteomes" id="UP000499080">
    <property type="component" value="Unassembled WGS sequence"/>
</dbReference>
<keyword evidence="3" id="KW-1185">Reference proteome</keyword>
<protein>
    <submittedName>
        <fullName evidence="1">Uncharacterized protein</fullName>
    </submittedName>
</protein>
<gene>
    <name evidence="1" type="ORF">AVEN_140250_1</name>
    <name evidence="2" type="ORF">AVEN_205241_1</name>
</gene>
<evidence type="ECO:0000313" key="1">
    <source>
        <dbReference type="EMBL" id="GBN37546.1"/>
    </source>
</evidence>
<dbReference type="EMBL" id="BGPR01127599">
    <property type="protein sequence ID" value="GBN37546.1"/>
    <property type="molecule type" value="Genomic_DNA"/>
</dbReference>
<feature type="non-terminal residue" evidence="1">
    <location>
        <position position="1"/>
    </location>
</feature>
<sequence length="101" mass="11915">PRSFLKKKLRAIFIQLGQKEWDNDGTGRDVHLILPKVNTSPAPWHRPEIMFVTGHGTFPTLRIWPQNHQLLCLWRVGKLFPLLNQLPPYKLMQFYQALKRS</sequence>
<organism evidence="1 3">
    <name type="scientific">Araneus ventricosus</name>
    <name type="common">Orbweaver spider</name>
    <name type="synonym">Epeira ventricosa</name>
    <dbReference type="NCBI Taxonomy" id="182803"/>
    <lineage>
        <taxon>Eukaryota</taxon>
        <taxon>Metazoa</taxon>
        <taxon>Ecdysozoa</taxon>
        <taxon>Arthropoda</taxon>
        <taxon>Chelicerata</taxon>
        <taxon>Arachnida</taxon>
        <taxon>Araneae</taxon>
        <taxon>Araneomorphae</taxon>
        <taxon>Entelegynae</taxon>
        <taxon>Araneoidea</taxon>
        <taxon>Araneidae</taxon>
        <taxon>Araneus</taxon>
    </lineage>
</organism>
<dbReference type="AlphaFoldDB" id="A0A4Y2NIM0"/>
<evidence type="ECO:0000313" key="3">
    <source>
        <dbReference type="Proteomes" id="UP000499080"/>
    </source>
</evidence>
<reference evidence="1 3" key="1">
    <citation type="journal article" date="2019" name="Sci. Rep.">
        <title>Orb-weaving spider Araneus ventricosus genome elucidates the spidroin gene catalogue.</title>
        <authorList>
            <person name="Kono N."/>
            <person name="Nakamura H."/>
            <person name="Ohtoshi R."/>
            <person name="Moran D.A.P."/>
            <person name="Shinohara A."/>
            <person name="Yoshida Y."/>
            <person name="Fujiwara M."/>
            <person name="Mori M."/>
            <person name="Tomita M."/>
            <person name="Arakawa K."/>
        </authorList>
    </citation>
    <scope>NUCLEOTIDE SEQUENCE [LARGE SCALE GENOMIC DNA]</scope>
</reference>
<name>A0A4Y2NIM0_ARAVE</name>
<evidence type="ECO:0000313" key="2">
    <source>
        <dbReference type="EMBL" id="GBN37556.1"/>
    </source>
</evidence>
<proteinExistence type="predicted"/>
<accession>A0A4Y2NIM0</accession>